<sequence>MSKRIDQFRSILKEKEIDGILLQKPENRFYASGFTGTTGYVLITNKEAIFITDFRYTQQAMTQCIGYTVVENSKTKPLSSIIKEYDVASIGFEDDFATYCQYMELKEKLENVEFIPLKGAITKLRAIKSSDELQMIEKAAAIGDLAFQHIQAYIKAGVRELDIALELEHFMKKQGASKLSFDSIVASGNRSSLPHGVASEKLIEEGDFVTLDFGCVYKGYCSDMTRTVVVGKTSEKQKEIYNIVLEAQKMALEAVKPGITGKDLDDIARNYITEKGYGQYFGHGLGHGVGLEIHELPHVNSIGEAAMEAGMVITDEPGIYIPDFGGVRIEDLVAVTETGYKVLSKSTKELIEL</sequence>
<protein>
    <submittedName>
        <fullName evidence="6">Aminopeptidase P family protein</fullName>
    </submittedName>
</protein>
<dbReference type="EMBL" id="WBZB01000040">
    <property type="protein sequence ID" value="KAB3527580.1"/>
    <property type="molecule type" value="Genomic_DNA"/>
</dbReference>
<evidence type="ECO:0000256" key="2">
    <source>
        <dbReference type="ARBA" id="ARBA00022723"/>
    </source>
</evidence>
<comment type="caution">
    <text evidence="6">The sequence shown here is derived from an EMBL/GenBank/DDBJ whole genome shotgun (WGS) entry which is preliminary data.</text>
</comment>
<dbReference type="InterPro" id="IPR050659">
    <property type="entry name" value="Peptidase_M24B"/>
</dbReference>
<dbReference type="CDD" id="cd01092">
    <property type="entry name" value="APP-like"/>
    <property type="match status" value="1"/>
</dbReference>
<evidence type="ECO:0000256" key="1">
    <source>
        <dbReference type="ARBA" id="ARBA00008766"/>
    </source>
</evidence>
<gene>
    <name evidence="6" type="ORF">F8153_11375</name>
</gene>
<dbReference type="InterPro" id="IPR001714">
    <property type="entry name" value="Pept_M24_MAP"/>
</dbReference>
<dbReference type="SUPFAM" id="SSF55920">
    <property type="entry name" value="Creatinase/aminopeptidase"/>
    <property type="match status" value="1"/>
</dbReference>
<dbReference type="GO" id="GO:0008235">
    <property type="term" value="F:metalloexopeptidase activity"/>
    <property type="evidence" value="ECO:0007669"/>
    <property type="project" value="UniProtKB-ARBA"/>
</dbReference>
<dbReference type="PROSITE" id="PS00491">
    <property type="entry name" value="PROLINE_PEPTIDASE"/>
    <property type="match status" value="1"/>
</dbReference>
<keyword evidence="6" id="KW-0031">Aminopeptidase</keyword>
<keyword evidence="3" id="KW-0378">Hydrolase</keyword>
<dbReference type="PANTHER" id="PTHR46112:SF3">
    <property type="entry name" value="AMINOPEPTIDASE YPDF"/>
    <property type="match status" value="1"/>
</dbReference>
<dbReference type="FunFam" id="3.90.230.10:FF:000014">
    <property type="entry name" value="Aminopeptidase P family protein"/>
    <property type="match status" value="1"/>
</dbReference>
<keyword evidence="2" id="KW-0479">Metal-binding</keyword>
<dbReference type="InterPro" id="IPR029149">
    <property type="entry name" value="Creatin/AminoP/Spt16_N"/>
</dbReference>
<dbReference type="Pfam" id="PF01321">
    <property type="entry name" value="Creatinase_N"/>
    <property type="match status" value="1"/>
</dbReference>
<dbReference type="GO" id="GO:0004177">
    <property type="term" value="F:aminopeptidase activity"/>
    <property type="evidence" value="ECO:0007669"/>
    <property type="project" value="UniProtKB-KW"/>
</dbReference>
<dbReference type="PANTHER" id="PTHR46112">
    <property type="entry name" value="AMINOPEPTIDASE"/>
    <property type="match status" value="1"/>
</dbReference>
<name>A0A833MD81_9FIRM</name>
<dbReference type="InterPro" id="IPR001131">
    <property type="entry name" value="Peptidase_M24B_aminopep-P_CS"/>
</dbReference>
<reference evidence="6 7" key="1">
    <citation type="submission" date="2019-10" db="EMBL/GenBank/DDBJ databases">
        <title>Alkaliphilus serpentinus sp. nov. and Alkaliphilus pronyensis sp. nov., two novel anaerobic alkaliphilic species isolated from the serpentinized-hosted hydrothermal field of the Prony Bay (New Caledonia).</title>
        <authorList>
            <person name="Postec A."/>
        </authorList>
    </citation>
    <scope>NUCLEOTIDE SEQUENCE [LARGE SCALE GENOMIC DNA]</scope>
    <source>
        <strain evidence="6 7">LacT</strain>
    </source>
</reference>
<evidence type="ECO:0000256" key="3">
    <source>
        <dbReference type="ARBA" id="ARBA00022801"/>
    </source>
</evidence>
<dbReference type="PRINTS" id="PR00599">
    <property type="entry name" value="MAPEPTIDASE"/>
</dbReference>
<evidence type="ECO:0000313" key="7">
    <source>
        <dbReference type="Proteomes" id="UP000465601"/>
    </source>
</evidence>
<dbReference type="InterPro" id="IPR036005">
    <property type="entry name" value="Creatinase/aminopeptidase-like"/>
</dbReference>
<keyword evidence="6" id="KW-0645">Protease</keyword>
<organism evidence="6 7">
    <name type="scientific">Alkaliphilus serpentinus</name>
    <dbReference type="NCBI Taxonomy" id="1482731"/>
    <lineage>
        <taxon>Bacteria</taxon>
        <taxon>Bacillati</taxon>
        <taxon>Bacillota</taxon>
        <taxon>Clostridia</taxon>
        <taxon>Peptostreptococcales</taxon>
        <taxon>Natronincolaceae</taxon>
        <taxon>Alkaliphilus</taxon>
    </lineage>
</organism>
<dbReference type="AlphaFoldDB" id="A0A833MD81"/>
<dbReference type="Proteomes" id="UP000465601">
    <property type="component" value="Unassembled WGS sequence"/>
</dbReference>
<accession>A0A833MD81</accession>
<comment type="similarity">
    <text evidence="1">Belongs to the peptidase M24B family.</text>
</comment>
<evidence type="ECO:0000259" key="5">
    <source>
        <dbReference type="Pfam" id="PF01321"/>
    </source>
</evidence>
<dbReference type="Gene3D" id="3.90.230.10">
    <property type="entry name" value="Creatinase/methionine aminopeptidase superfamily"/>
    <property type="match status" value="1"/>
</dbReference>
<dbReference type="OrthoDB" id="9806388at2"/>
<keyword evidence="7" id="KW-1185">Reference proteome</keyword>
<evidence type="ECO:0000313" key="6">
    <source>
        <dbReference type="EMBL" id="KAB3527580.1"/>
    </source>
</evidence>
<feature type="domain" description="Creatinase N-terminal" evidence="5">
    <location>
        <begin position="4"/>
        <end position="127"/>
    </location>
</feature>
<evidence type="ECO:0000259" key="4">
    <source>
        <dbReference type="Pfam" id="PF00557"/>
    </source>
</evidence>
<dbReference type="InterPro" id="IPR000994">
    <property type="entry name" value="Pept_M24"/>
</dbReference>
<dbReference type="RefSeq" id="WP_151866474.1">
    <property type="nucleotide sequence ID" value="NZ_WBZB01000040.1"/>
</dbReference>
<dbReference type="Gene3D" id="3.40.350.10">
    <property type="entry name" value="Creatinase/prolidase N-terminal domain"/>
    <property type="match status" value="1"/>
</dbReference>
<dbReference type="GO" id="GO:0046872">
    <property type="term" value="F:metal ion binding"/>
    <property type="evidence" value="ECO:0007669"/>
    <property type="project" value="UniProtKB-KW"/>
</dbReference>
<dbReference type="InterPro" id="IPR000587">
    <property type="entry name" value="Creatinase_N"/>
</dbReference>
<proteinExistence type="inferred from homology"/>
<feature type="domain" description="Peptidase M24" evidence="4">
    <location>
        <begin position="135"/>
        <end position="337"/>
    </location>
</feature>
<dbReference type="Pfam" id="PF00557">
    <property type="entry name" value="Peptidase_M24"/>
    <property type="match status" value="1"/>
</dbReference>